<dbReference type="PANTHER" id="PTHR34610">
    <property type="entry name" value="SSL7007 PROTEIN"/>
    <property type="match status" value="1"/>
</dbReference>
<dbReference type="SUPFAM" id="SSF88723">
    <property type="entry name" value="PIN domain-like"/>
    <property type="match status" value="1"/>
</dbReference>
<comment type="caution">
    <text evidence="2">The sequence shown here is derived from an EMBL/GenBank/DDBJ whole genome shotgun (WGS) entry which is preliminary data.</text>
</comment>
<proteinExistence type="predicted"/>
<dbReference type="EMBL" id="LAZR01049388">
    <property type="protein sequence ID" value="KKK89767.1"/>
    <property type="molecule type" value="Genomic_DNA"/>
</dbReference>
<dbReference type="InterPro" id="IPR002716">
    <property type="entry name" value="PIN_dom"/>
</dbReference>
<dbReference type="Pfam" id="PF13470">
    <property type="entry name" value="PIN_3"/>
    <property type="match status" value="1"/>
</dbReference>
<feature type="domain" description="PIN" evidence="1">
    <location>
        <begin position="1"/>
        <end position="118"/>
    </location>
</feature>
<gene>
    <name evidence="2" type="ORF">LCGC14_2729810</name>
</gene>
<dbReference type="PANTHER" id="PTHR34610:SF3">
    <property type="entry name" value="SSL7007 PROTEIN"/>
    <property type="match status" value="1"/>
</dbReference>
<dbReference type="AlphaFoldDB" id="A0A0F8Z7L6"/>
<dbReference type="InterPro" id="IPR029060">
    <property type="entry name" value="PIN-like_dom_sf"/>
</dbReference>
<dbReference type="InterPro" id="IPR002850">
    <property type="entry name" value="PIN_toxin-like"/>
</dbReference>
<dbReference type="NCBIfam" id="TIGR00305">
    <property type="entry name" value="putative toxin-antitoxin system toxin component, PIN family"/>
    <property type="match status" value="1"/>
</dbReference>
<protein>
    <recommendedName>
        <fullName evidence="1">PIN domain-containing protein</fullName>
    </recommendedName>
</protein>
<evidence type="ECO:0000259" key="1">
    <source>
        <dbReference type="SMART" id="SM00670"/>
    </source>
</evidence>
<accession>A0A0F8Z7L6</accession>
<reference evidence="2" key="1">
    <citation type="journal article" date="2015" name="Nature">
        <title>Complex archaea that bridge the gap between prokaryotes and eukaryotes.</title>
        <authorList>
            <person name="Spang A."/>
            <person name="Saw J.H."/>
            <person name="Jorgensen S.L."/>
            <person name="Zaremba-Niedzwiedzka K."/>
            <person name="Martijn J."/>
            <person name="Lind A.E."/>
            <person name="van Eijk R."/>
            <person name="Schleper C."/>
            <person name="Guy L."/>
            <person name="Ettema T.J."/>
        </authorList>
    </citation>
    <scope>NUCLEOTIDE SEQUENCE</scope>
</reference>
<dbReference type="Gene3D" id="3.40.50.1010">
    <property type="entry name" value="5'-nuclease"/>
    <property type="match status" value="1"/>
</dbReference>
<name>A0A0F8Z7L6_9ZZZZ</name>
<sequence>MRVVIDTNVIVSAFLSPTGAPAQLLTLLEQEAFALLVSEPILAEYLKALGYHKVRSRHGMDSAALAEVIDNLRAASVLVDPTESLRVVQQDAADDKFFECAVTGGGAYIVSGDANVQAVDIFRGVRVVSPALFLEILVQGLA</sequence>
<organism evidence="2">
    <name type="scientific">marine sediment metagenome</name>
    <dbReference type="NCBI Taxonomy" id="412755"/>
    <lineage>
        <taxon>unclassified sequences</taxon>
        <taxon>metagenomes</taxon>
        <taxon>ecological metagenomes</taxon>
    </lineage>
</organism>
<dbReference type="SMART" id="SM00670">
    <property type="entry name" value="PINc"/>
    <property type="match status" value="1"/>
</dbReference>
<evidence type="ECO:0000313" key="2">
    <source>
        <dbReference type="EMBL" id="KKK89767.1"/>
    </source>
</evidence>